<dbReference type="AlphaFoldDB" id="A0A0N4V4M2"/>
<dbReference type="SUPFAM" id="SSF52087">
    <property type="entry name" value="CRAL/TRIO domain"/>
    <property type="match status" value="1"/>
</dbReference>
<dbReference type="Gene3D" id="2.60.120.680">
    <property type="entry name" value="GOLD domain"/>
    <property type="match status" value="1"/>
</dbReference>
<dbReference type="InterPro" id="IPR036865">
    <property type="entry name" value="CRAL-TRIO_dom_sf"/>
</dbReference>
<dbReference type="STRING" id="51028.A0A0N4V4M2"/>
<dbReference type="WBParaSite" id="EVEC_0000511401-mRNA-1">
    <property type="protein sequence ID" value="EVEC_0000511401-mRNA-1"/>
    <property type="gene ID" value="EVEC_0000511401"/>
</dbReference>
<dbReference type="OrthoDB" id="1434354at2759"/>
<name>A0A0N4V4M2_ENTVE</name>
<accession>A0A0N4V4M2</accession>
<dbReference type="SUPFAM" id="SSF101576">
    <property type="entry name" value="Supernatant protein factor (SPF), C-terminal domain"/>
    <property type="match status" value="1"/>
</dbReference>
<dbReference type="EMBL" id="UXUI01007954">
    <property type="protein sequence ID" value="VDD90016.1"/>
    <property type="molecule type" value="Genomic_DNA"/>
</dbReference>
<dbReference type="PANTHER" id="PTHR23324:SF86">
    <property type="entry name" value="CRAL-TRIO DOMAIN-CONTAINING PROTEIN"/>
    <property type="match status" value="1"/>
</dbReference>
<gene>
    <name evidence="1" type="ORF">EVEC_LOCUS4767</name>
</gene>
<keyword evidence="2" id="KW-1185">Reference proteome</keyword>
<organism evidence="3">
    <name type="scientific">Enterobius vermicularis</name>
    <name type="common">Human pinworm</name>
    <dbReference type="NCBI Taxonomy" id="51028"/>
    <lineage>
        <taxon>Eukaryota</taxon>
        <taxon>Metazoa</taxon>
        <taxon>Ecdysozoa</taxon>
        <taxon>Nematoda</taxon>
        <taxon>Chromadorea</taxon>
        <taxon>Rhabditida</taxon>
        <taxon>Spirurina</taxon>
        <taxon>Oxyuridomorpha</taxon>
        <taxon>Oxyuroidea</taxon>
        <taxon>Oxyuridae</taxon>
        <taxon>Enterobius</taxon>
    </lineage>
</organism>
<dbReference type="Gene3D" id="3.40.525.10">
    <property type="entry name" value="CRAL-TRIO lipid binding domain"/>
    <property type="match status" value="1"/>
</dbReference>
<protein>
    <submittedName>
        <fullName evidence="3">GOLD domain-containing protein</fullName>
    </submittedName>
</protein>
<dbReference type="InterPro" id="IPR051064">
    <property type="entry name" value="SEC14/CRAL-TRIO_domain"/>
</dbReference>
<reference evidence="1 2" key="2">
    <citation type="submission" date="2018-10" db="EMBL/GenBank/DDBJ databases">
        <authorList>
            <consortium name="Pathogen Informatics"/>
        </authorList>
    </citation>
    <scope>NUCLEOTIDE SEQUENCE [LARGE SCALE GENOMIC DNA]</scope>
</reference>
<reference evidence="3" key="1">
    <citation type="submission" date="2017-02" db="UniProtKB">
        <authorList>
            <consortium name="WormBaseParasite"/>
        </authorList>
    </citation>
    <scope>IDENTIFICATION</scope>
</reference>
<evidence type="ECO:0000313" key="1">
    <source>
        <dbReference type="EMBL" id="VDD90016.1"/>
    </source>
</evidence>
<dbReference type="Proteomes" id="UP000274131">
    <property type="component" value="Unassembled WGS sequence"/>
</dbReference>
<sequence length="344" mass="39225">MGMITAPSFTAAELEGAKKIRTRMKKYIPVEFDTDFYLARWWRAYDGDIQQIEKRMKEVFEHRKLLGYDCIDRENLEYKLEIPRRTFEQFSTSPVAYGRCSGNLCIFVQKMSGVDFKEILKTIPLSYVLHSYFILQESLSRAIIAKEAETGAPSGGVTILDLEGLALSDFINPMSGPTKLARLVVKIWADYFKEGVEAYGGKWRDDSGRADPPESACRQSLSTKVHNYFDAKKLWQDNGYIDIPEMTPATLKAKQTVGVARKCEKDGQTLIWHFTVTGDIEFDIIRIENGEEITVWPKITLTTVKTPEQGSIECKKGDYLARFTNPNHSWMSLKLHYAVELTPS</sequence>
<dbReference type="InterPro" id="IPR036598">
    <property type="entry name" value="GOLD_dom_sf"/>
</dbReference>
<dbReference type="PANTHER" id="PTHR23324">
    <property type="entry name" value="SEC14 RELATED PROTEIN"/>
    <property type="match status" value="1"/>
</dbReference>
<proteinExistence type="predicted"/>
<evidence type="ECO:0000313" key="3">
    <source>
        <dbReference type="WBParaSite" id="EVEC_0000511401-mRNA-1"/>
    </source>
</evidence>
<evidence type="ECO:0000313" key="2">
    <source>
        <dbReference type="Proteomes" id="UP000274131"/>
    </source>
</evidence>
<dbReference type="GO" id="GO:0005737">
    <property type="term" value="C:cytoplasm"/>
    <property type="evidence" value="ECO:0007669"/>
    <property type="project" value="TreeGrafter"/>
</dbReference>